<proteinExistence type="predicted"/>
<keyword evidence="1" id="KW-1133">Transmembrane helix</keyword>
<dbReference type="Pfam" id="PF12146">
    <property type="entry name" value="Hydrolase_4"/>
    <property type="match status" value="1"/>
</dbReference>
<reference evidence="3 4" key="1">
    <citation type="submission" date="2015-10" db="EMBL/GenBank/DDBJ databases">
        <title>Draft genome sequence of Salegentibacter salinarum KCTC 12975.</title>
        <authorList>
            <person name="Lin W."/>
            <person name="Zheng Q."/>
        </authorList>
    </citation>
    <scope>NUCLEOTIDE SEQUENCE [LARGE SCALE GENOMIC DNA]</scope>
    <source>
        <strain evidence="3 4">KCTC 12975</strain>
    </source>
</reference>
<sequence>MNRTLKQIFIFLIINCILFFSVVLILIYWPIPTKKSIENFNYSSIDTTATNSLSKAQEVWIKTRNTQKLFTRIYASNTKTAVILIHGSGTESRYLAHLANSLSSTNLATVITPDLRGHGRNISTEVDIDYIGQLEYDIEDIIHYAKENLGAEKVILAGHSSGGGLVLRYIGNTRLTNVDKAIMISPYLGHDSPTVKPNSGDWITVGVKRWVGISLLNPIGITYFNEMPVLFFNRPRAYNDSLQVESYSYKMAVNFAPKDFEDEVKQLSTNSLVIVGERDESFYPNRFEKVFEPANSFVTVNLIPEAKHLDIVKNDEVLAEIKNWISN</sequence>
<feature type="domain" description="Serine aminopeptidase S33" evidence="2">
    <location>
        <begin position="77"/>
        <end position="308"/>
    </location>
</feature>
<keyword evidence="1" id="KW-0472">Membrane</keyword>
<evidence type="ECO:0000313" key="4">
    <source>
        <dbReference type="Proteomes" id="UP000232673"/>
    </source>
</evidence>
<dbReference type="EMBL" id="LKTS01000047">
    <property type="protein sequence ID" value="PKD16184.1"/>
    <property type="molecule type" value="Genomic_DNA"/>
</dbReference>
<evidence type="ECO:0000313" key="3">
    <source>
        <dbReference type="EMBL" id="PKD16184.1"/>
    </source>
</evidence>
<dbReference type="RefSeq" id="WP_079713095.1">
    <property type="nucleotide sequence ID" value="NZ_FUZC01000007.1"/>
</dbReference>
<keyword evidence="1" id="KW-0812">Transmembrane</keyword>
<dbReference type="InterPro" id="IPR022742">
    <property type="entry name" value="Hydrolase_4"/>
</dbReference>
<dbReference type="AlphaFoldDB" id="A0A2N0TN75"/>
<protein>
    <recommendedName>
        <fullName evidence="2">Serine aminopeptidase S33 domain-containing protein</fullName>
    </recommendedName>
</protein>
<dbReference type="Proteomes" id="UP000232673">
    <property type="component" value="Unassembled WGS sequence"/>
</dbReference>
<accession>A0A2N0TN75</accession>
<dbReference type="InterPro" id="IPR051044">
    <property type="entry name" value="MAG_DAG_Lipase"/>
</dbReference>
<evidence type="ECO:0000259" key="2">
    <source>
        <dbReference type="Pfam" id="PF12146"/>
    </source>
</evidence>
<dbReference type="Gene3D" id="3.40.50.1820">
    <property type="entry name" value="alpha/beta hydrolase"/>
    <property type="match status" value="1"/>
</dbReference>
<dbReference type="PANTHER" id="PTHR11614">
    <property type="entry name" value="PHOSPHOLIPASE-RELATED"/>
    <property type="match status" value="1"/>
</dbReference>
<dbReference type="OrthoDB" id="9780932at2"/>
<comment type="caution">
    <text evidence="3">The sequence shown here is derived from an EMBL/GenBank/DDBJ whole genome shotgun (WGS) entry which is preliminary data.</text>
</comment>
<dbReference type="STRING" id="447422.SAMN05660903_02033"/>
<feature type="transmembrane region" description="Helical" evidence="1">
    <location>
        <begin position="9"/>
        <end position="31"/>
    </location>
</feature>
<dbReference type="SUPFAM" id="SSF53474">
    <property type="entry name" value="alpha/beta-Hydrolases"/>
    <property type="match status" value="1"/>
</dbReference>
<keyword evidence="4" id="KW-1185">Reference proteome</keyword>
<gene>
    <name evidence="3" type="ORF">APR41_10365</name>
</gene>
<evidence type="ECO:0000256" key="1">
    <source>
        <dbReference type="SAM" id="Phobius"/>
    </source>
</evidence>
<dbReference type="InterPro" id="IPR029058">
    <property type="entry name" value="AB_hydrolase_fold"/>
</dbReference>
<organism evidence="3 4">
    <name type="scientific">Salegentibacter salinarum</name>
    <dbReference type="NCBI Taxonomy" id="447422"/>
    <lineage>
        <taxon>Bacteria</taxon>
        <taxon>Pseudomonadati</taxon>
        <taxon>Bacteroidota</taxon>
        <taxon>Flavobacteriia</taxon>
        <taxon>Flavobacteriales</taxon>
        <taxon>Flavobacteriaceae</taxon>
        <taxon>Salegentibacter</taxon>
    </lineage>
</organism>
<name>A0A2N0TN75_9FLAO</name>